<gene>
    <name evidence="1" type="ORF">GCM10023188_24300</name>
</gene>
<keyword evidence="2" id="KW-1185">Reference proteome</keyword>
<protein>
    <recommendedName>
        <fullName evidence="3">Lipoprotein</fullName>
    </recommendedName>
</protein>
<sequence>MGRFRKKIAFKLEIARFSALKQQYMLRKLLLPFTALMFLMGCSDSNDDLLEKLQESVEQEEVGTDGYQVIAMDSLTDFEWETMYFFQASEDKKAISDAIGFKWEGATVPELNRRLLFVNEGKVVSYMDYDYTEFPLFVYGCNTDRWVYPRSRSRFATFKYCANDESIYPFIPVECISNLKEMVKAGCPEETEATAAVN</sequence>
<name>A0ABP8LRM8_9BACT</name>
<dbReference type="EMBL" id="BAABHC010000014">
    <property type="protein sequence ID" value="GAA4433951.1"/>
    <property type="molecule type" value="Genomic_DNA"/>
</dbReference>
<dbReference type="Proteomes" id="UP001500552">
    <property type="component" value="Unassembled WGS sequence"/>
</dbReference>
<proteinExistence type="predicted"/>
<evidence type="ECO:0008006" key="3">
    <source>
        <dbReference type="Google" id="ProtNLM"/>
    </source>
</evidence>
<reference evidence="2" key="1">
    <citation type="journal article" date="2019" name="Int. J. Syst. Evol. Microbiol.">
        <title>The Global Catalogue of Microorganisms (GCM) 10K type strain sequencing project: providing services to taxonomists for standard genome sequencing and annotation.</title>
        <authorList>
            <consortium name="The Broad Institute Genomics Platform"/>
            <consortium name="The Broad Institute Genome Sequencing Center for Infectious Disease"/>
            <person name="Wu L."/>
            <person name="Ma J."/>
        </authorList>
    </citation>
    <scope>NUCLEOTIDE SEQUENCE [LARGE SCALE GENOMIC DNA]</scope>
    <source>
        <strain evidence="2">JCM 17926</strain>
    </source>
</reference>
<evidence type="ECO:0000313" key="1">
    <source>
        <dbReference type="EMBL" id="GAA4433951.1"/>
    </source>
</evidence>
<accession>A0ABP8LRM8</accession>
<comment type="caution">
    <text evidence="1">The sequence shown here is derived from an EMBL/GenBank/DDBJ whole genome shotgun (WGS) entry which is preliminary data.</text>
</comment>
<evidence type="ECO:0000313" key="2">
    <source>
        <dbReference type="Proteomes" id="UP001500552"/>
    </source>
</evidence>
<organism evidence="1 2">
    <name type="scientific">Pontibacter saemangeumensis</name>
    <dbReference type="NCBI Taxonomy" id="1084525"/>
    <lineage>
        <taxon>Bacteria</taxon>
        <taxon>Pseudomonadati</taxon>
        <taxon>Bacteroidota</taxon>
        <taxon>Cytophagia</taxon>
        <taxon>Cytophagales</taxon>
        <taxon>Hymenobacteraceae</taxon>
        <taxon>Pontibacter</taxon>
    </lineage>
</organism>